<dbReference type="STRING" id="619304.SAMN05421760_11271"/>
<dbReference type="SUPFAM" id="SSF53474">
    <property type="entry name" value="alpha/beta-Hydrolases"/>
    <property type="match status" value="1"/>
</dbReference>
<dbReference type="AlphaFoldDB" id="A0A1N7P2V8"/>
<dbReference type="InterPro" id="IPR002921">
    <property type="entry name" value="Fungal_lipase-type"/>
</dbReference>
<dbReference type="GO" id="GO:0006629">
    <property type="term" value="P:lipid metabolic process"/>
    <property type="evidence" value="ECO:0007669"/>
    <property type="project" value="InterPro"/>
</dbReference>
<protein>
    <submittedName>
        <fullName evidence="2">Lipase (Class 3)</fullName>
    </submittedName>
</protein>
<dbReference type="Pfam" id="PF01764">
    <property type="entry name" value="Lipase_3"/>
    <property type="match status" value="1"/>
</dbReference>
<sequence length="296" mass="32890">MLKPRKEFIYLNINIFQLPRRVCCAAFLAVLAMLHGCVSIPSVQDRTKNAQQLAAQQGWEAHIIKTPSFNLMSYQPPMHQIEQLTIYIEGDGLAWITSRQVSSNPTPSNPLALKLALSDSTSTSVYLARPCQFVTDKYRHGCENKYWTNARFSPEVISAMNQAVSQLKEKFQASRLVLVGYSGGGAVAALLASMRDDVVKLITIAGNLDHQEWTDFHHISPLKGSLNAADYRQQLSAIEQIHFVGEKDKVIPPFLAQRFIGGLSVSAKAKVVVVPEQTHGCCWDSLWPDVLLGLQK</sequence>
<keyword evidence="3" id="KW-1185">Reference proteome</keyword>
<gene>
    <name evidence="2" type="ORF">SAMN05421760_11271</name>
</gene>
<organism evidence="2 3">
    <name type="scientific">Neptunomonas antarctica</name>
    <dbReference type="NCBI Taxonomy" id="619304"/>
    <lineage>
        <taxon>Bacteria</taxon>
        <taxon>Pseudomonadati</taxon>
        <taxon>Pseudomonadota</taxon>
        <taxon>Gammaproteobacteria</taxon>
        <taxon>Oceanospirillales</taxon>
        <taxon>Oceanospirillaceae</taxon>
        <taxon>Neptunomonas</taxon>
    </lineage>
</organism>
<dbReference type="Gene3D" id="3.40.50.1820">
    <property type="entry name" value="alpha/beta hydrolase"/>
    <property type="match status" value="1"/>
</dbReference>
<reference evidence="3" key="1">
    <citation type="submission" date="2017-01" db="EMBL/GenBank/DDBJ databases">
        <authorList>
            <person name="Varghese N."/>
            <person name="Submissions S."/>
        </authorList>
    </citation>
    <scope>NUCLEOTIDE SEQUENCE [LARGE SCALE GENOMIC DNA]</scope>
    <source>
        <strain evidence="3">DSM 22306</strain>
    </source>
</reference>
<evidence type="ECO:0000259" key="1">
    <source>
        <dbReference type="Pfam" id="PF01764"/>
    </source>
</evidence>
<dbReference type="EMBL" id="FTOE01000012">
    <property type="protein sequence ID" value="SIT04876.1"/>
    <property type="molecule type" value="Genomic_DNA"/>
</dbReference>
<name>A0A1N7P2V8_9GAMM</name>
<feature type="domain" description="Fungal lipase-type" evidence="1">
    <location>
        <begin position="151"/>
        <end position="194"/>
    </location>
</feature>
<accession>A0A1N7P2V8</accession>
<evidence type="ECO:0000313" key="2">
    <source>
        <dbReference type="EMBL" id="SIT04876.1"/>
    </source>
</evidence>
<evidence type="ECO:0000313" key="3">
    <source>
        <dbReference type="Proteomes" id="UP000185999"/>
    </source>
</evidence>
<proteinExistence type="predicted"/>
<dbReference type="Proteomes" id="UP000185999">
    <property type="component" value="Unassembled WGS sequence"/>
</dbReference>
<dbReference type="InterPro" id="IPR029058">
    <property type="entry name" value="AB_hydrolase_fold"/>
</dbReference>